<dbReference type="Gene3D" id="3.30.530.20">
    <property type="match status" value="1"/>
</dbReference>
<comment type="caution">
    <text evidence="3">The sequence shown here is derived from an EMBL/GenBank/DDBJ whole genome shotgun (WGS) entry which is preliminary data.</text>
</comment>
<dbReference type="InterPro" id="IPR023393">
    <property type="entry name" value="START-like_dom_sf"/>
</dbReference>
<evidence type="ECO:0000259" key="2">
    <source>
        <dbReference type="Pfam" id="PF08327"/>
    </source>
</evidence>
<name>A0ABS4J3Q1_9BACL</name>
<dbReference type="InterPro" id="IPR013538">
    <property type="entry name" value="ASHA1/2-like_C"/>
</dbReference>
<dbReference type="Pfam" id="PF08327">
    <property type="entry name" value="AHSA1"/>
    <property type="match status" value="1"/>
</dbReference>
<evidence type="ECO:0000256" key="1">
    <source>
        <dbReference type="ARBA" id="ARBA00006817"/>
    </source>
</evidence>
<gene>
    <name evidence="3" type="ORF">J2Z66_006098</name>
</gene>
<evidence type="ECO:0000313" key="3">
    <source>
        <dbReference type="EMBL" id="MBP1994462.1"/>
    </source>
</evidence>
<feature type="domain" description="Activator of Hsp90 ATPase homologue 1/2-like C-terminal" evidence="2">
    <location>
        <begin position="86"/>
        <end position="195"/>
    </location>
</feature>
<reference evidence="3 4" key="1">
    <citation type="submission" date="2021-03" db="EMBL/GenBank/DDBJ databases">
        <title>Genomic Encyclopedia of Type Strains, Phase IV (KMG-IV): sequencing the most valuable type-strain genomes for metagenomic binning, comparative biology and taxonomic classification.</title>
        <authorList>
            <person name="Goeker M."/>
        </authorList>
    </citation>
    <scope>NUCLEOTIDE SEQUENCE [LARGE SCALE GENOMIC DNA]</scope>
    <source>
        <strain evidence="3 4">DSM 26048</strain>
    </source>
</reference>
<evidence type="ECO:0000313" key="4">
    <source>
        <dbReference type="Proteomes" id="UP001519287"/>
    </source>
</evidence>
<sequence length="202" mass="23518">MAGTLFRKAVEKETGYSWDQWVSILNEDCGEAYSYEQLIDYLQEIHTVDAKWLPIIAAMYEQKLGRKPVGQTAAVGFQIGVRRTADVSKEQIWNYMLSPDGLKLWIGVLPSLPLQAGSQYKSEDGTFGRLGVIKPYEKLRMTWQRKDWDKPSALQIYLLTTKTKKTTISFHQEKLDDLYMREVMKLHWEEVLDKIIHQTQKE</sequence>
<comment type="similarity">
    <text evidence="1">Belongs to the AHA1 family.</text>
</comment>
<organism evidence="3 4">
    <name type="scientific">Paenibacillus eucommiae</name>
    <dbReference type="NCBI Taxonomy" id="1355755"/>
    <lineage>
        <taxon>Bacteria</taxon>
        <taxon>Bacillati</taxon>
        <taxon>Bacillota</taxon>
        <taxon>Bacilli</taxon>
        <taxon>Bacillales</taxon>
        <taxon>Paenibacillaceae</taxon>
        <taxon>Paenibacillus</taxon>
    </lineage>
</organism>
<dbReference type="RefSeq" id="WP_245375927.1">
    <property type="nucleotide sequence ID" value="NZ_JAGGLB010000025.1"/>
</dbReference>
<proteinExistence type="inferred from homology"/>
<dbReference type="EMBL" id="JAGGLB010000025">
    <property type="protein sequence ID" value="MBP1994462.1"/>
    <property type="molecule type" value="Genomic_DNA"/>
</dbReference>
<protein>
    <submittedName>
        <fullName evidence="3">Uncharacterized protein YndB with AHSA1/START domain</fullName>
    </submittedName>
</protein>
<dbReference type="SUPFAM" id="SSF55961">
    <property type="entry name" value="Bet v1-like"/>
    <property type="match status" value="1"/>
</dbReference>
<dbReference type="Proteomes" id="UP001519287">
    <property type="component" value="Unassembled WGS sequence"/>
</dbReference>
<accession>A0ABS4J3Q1</accession>
<keyword evidence="4" id="KW-1185">Reference proteome</keyword>